<evidence type="ECO:0000313" key="7">
    <source>
        <dbReference type="EMBL" id="APZ94833.1"/>
    </source>
</evidence>
<comment type="subcellular location">
    <subcellularLocation>
        <location evidence="1">Membrane</location>
        <topology evidence="1">Multi-pass membrane protein</topology>
    </subcellularLocation>
</comment>
<reference evidence="7 8" key="1">
    <citation type="journal article" date="2016" name="Front. Microbiol.">
        <title>Fuerstia marisgermanicae gen. nov., sp. nov., an Unusual Member of the Phylum Planctomycetes from the German Wadden Sea.</title>
        <authorList>
            <person name="Kohn T."/>
            <person name="Heuer A."/>
            <person name="Jogler M."/>
            <person name="Vollmers J."/>
            <person name="Boedeker C."/>
            <person name="Bunk B."/>
            <person name="Rast P."/>
            <person name="Borchert D."/>
            <person name="Glockner I."/>
            <person name="Freese H.M."/>
            <person name="Klenk H.P."/>
            <person name="Overmann J."/>
            <person name="Kaster A.K."/>
            <person name="Rohde M."/>
            <person name="Wiegand S."/>
            <person name="Jogler C."/>
        </authorList>
    </citation>
    <scope>NUCLEOTIDE SEQUENCE [LARGE SCALE GENOMIC DNA]</scope>
    <source>
        <strain evidence="7 8">NH11</strain>
    </source>
</reference>
<dbReference type="GO" id="GO:0006874">
    <property type="term" value="P:intracellular calcium ion homeostasis"/>
    <property type="evidence" value="ECO:0007669"/>
    <property type="project" value="TreeGrafter"/>
</dbReference>
<dbReference type="Gene3D" id="1.20.1420.30">
    <property type="entry name" value="NCX, central ion-binding region"/>
    <property type="match status" value="1"/>
</dbReference>
<feature type="transmembrane region" description="Helical" evidence="5">
    <location>
        <begin position="101"/>
        <end position="117"/>
    </location>
</feature>
<feature type="transmembrane region" description="Helical" evidence="5">
    <location>
        <begin position="76"/>
        <end position="94"/>
    </location>
</feature>
<dbReference type="RefSeq" id="WP_077026085.1">
    <property type="nucleotide sequence ID" value="NZ_CP017641.1"/>
</dbReference>
<dbReference type="Gene3D" id="6.10.280.80">
    <property type="entry name" value="NCX, peripheral helical region"/>
    <property type="match status" value="2"/>
</dbReference>
<feature type="transmembrane region" description="Helical" evidence="5">
    <location>
        <begin position="221"/>
        <end position="245"/>
    </location>
</feature>
<feature type="domain" description="Sodium/calcium exchanger membrane region" evidence="6">
    <location>
        <begin position="188"/>
        <end position="329"/>
    </location>
</feature>
<evidence type="ECO:0000256" key="2">
    <source>
        <dbReference type="ARBA" id="ARBA00022692"/>
    </source>
</evidence>
<name>A0A1P8WLB3_9PLAN</name>
<dbReference type="KEGG" id="fmr:Fuma_04483"/>
<evidence type="ECO:0000256" key="1">
    <source>
        <dbReference type="ARBA" id="ARBA00004141"/>
    </source>
</evidence>
<dbReference type="PANTHER" id="PTHR10846:SF8">
    <property type="entry name" value="INNER MEMBRANE PROTEIN YRBG"/>
    <property type="match status" value="1"/>
</dbReference>
<feature type="transmembrane region" description="Helical" evidence="5">
    <location>
        <begin position="188"/>
        <end position="206"/>
    </location>
</feature>
<evidence type="ECO:0000313" key="8">
    <source>
        <dbReference type="Proteomes" id="UP000187735"/>
    </source>
</evidence>
<sequence length="342" mass="35631">MELLLIVAGLITLVVGADVLVRGASKLASQFGISSLVVGLTVVAFGTSAPELAVSIKSAVAGRVDIAVGNIVGSNIYNVLFILGLSALVIPLVVDSKLIRYDVPIMIGASLLTWWLAVDGTVDRVEGSWLFVGALCHTTWCIVVGRRESIRVPREHGPHEHDNAFGSAAIGDSTIGRTSGWAGFFRQLALIATGLVFLVLGAGWLVDGATVVARRMNISELVIGLTIVAGGTSLPELATSIVAAYRGERDIAVGNIVGSNIFNLLVVLGLSAAVSPIGIPVGEQSLQFDIPVMVLVAAACLPVFFTGHRINRWEGALFVGSGVAYLAALLLMATRSNSLPVS</sequence>
<evidence type="ECO:0000259" key="6">
    <source>
        <dbReference type="Pfam" id="PF01699"/>
    </source>
</evidence>
<feature type="transmembrane region" description="Helical" evidence="5">
    <location>
        <begin position="257"/>
        <end position="279"/>
    </location>
</feature>
<feature type="transmembrane region" description="Helical" evidence="5">
    <location>
        <begin position="316"/>
        <end position="334"/>
    </location>
</feature>
<dbReference type="NCBIfam" id="TIGR00367">
    <property type="entry name" value="calcium/sodium antiporter"/>
    <property type="match status" value="1"/>
</dbReference>
<feature type="transmembrane region" description="Helical" evidence="5">
    <location>
        <begin position="129"/>
        <end position="145"/>
    </location>
</feature>
<dbReference type="GO" id="GO:0005262">
    <property type="term" value="F:calcium channel activity"/>
    <property type="evidence" value="ECO:0007669"/>
    <property type="project" value="TreeGrafter"/>
</dbReference>
<evidence type="ECO:0000256" key="3">
    <source>
        <dbReference type="ARBA" id="ARBA00022989"/>
    </source>
</evidence>
<accession>A0A1P8WLB3</accession>
<organism evidence="7 8">
    <name type="scientific">Fuerstiella marisgermanici</name>
    <dbReference type="NCBI Taxonomy" id="1891926"/>
    <lineage>
        <taxon>Bacteria</taxon>
        <taxon>Pseudomonadati</taxon>
        <taxon>Planctomycetota</taxon>
        <taxon>Planctomycetia</taxon>
        <taxon>Planctomycetales</taxon>
        <taxon>Planctomycetaceae</taxon>
        <taxon>Fuerstiella</taxon>
    </lineage>
</organism>
<dbReference type="GO" id="GO:0005886">
    <property type="term" value="C:plasma membrane"/>
    <property type="evidence" value="ECO:0007669"/>
    <property type="project" value="TreeGrafter"/>
</dbReference>
<gene>
    <name evidence="7" type="primary">yrbG_2</name>
    <name evidence="7" type="ORF">Fuma_04483</name>
</gene>
<keyword evidence="4 5" id="KW-0472">Membrane</keyword>
<dbReference type="InterPro" id="IPR044880">
    <property type="entry name" value="NCX_ion-bd_dom_sf"/>
</dbReference>
<keyword evidence="8" id="KW-1185">Reference proteome</keyword>
<dbReference type="Pfam" id="PF01699">
    <property type="entry name" value="Na_Ca_ex"/>
    <property type="match status" value="2"/>
</dbReference>
<feature type="domain" description="Sodium/calcium exchanger membrane region" evidence="6">
    <location>
        <begin position="3"/>
        <end position="132"/>
    </location>
</feature>
<proteinExistence type="predicted"/>
<evidence type="ECO:0000256" key="4">
    <source>
        <dbReference type="ARBA" id="ARBA00023136"/>
    </source>
</evidence>
<dbReference type="OrthoDB" id="9794225at2"/>
<feature type="transmembrane region" description="Helical" evidence="5">
    <location>
        <begin position="285"/>
        <end position="304"/>
    </location>
</feature>
<dbReference type="PANTHER" id="PTHR10846">
    <property type="entry name" value="SODIUM/POTASSIUM/CALCIUM EXCHANGER"/>
    <property type="match status" value="1"/>
</dbReference>
<keyword evidence="2 5" id="KW-0812">Transmembrane</keyword>
<keyword evidence="3 5" id="KW-1133">Transmembrane helix</keyword>
<dbReference type="Proteomes" id="UP000187735">
    <property type="component" value="Chromosome"/>
</dbReference>
<protein>
    <submittedName>
        <fullName evidence="7">Inner membrane protein YrbG</fullName>
    </submittedName>
</protein>
<dbReference type="EMBL" id="CP017641">
    <property type="protein sequence ID" value="APZ94833.1"/>
    <property type="molecule type" value="Genomic_DNA"/>
</dbReference>
<dbReference type="InterPro" id="IPR004481">
    <property type="entry name" value="K/Na/Ca-exchanger"/>
</dbReference>
<evidence type="ECO:0000256" key="5">
    <source>
        <dbReference type="SAM" id="Phobius"/>
    </source>
</evidence>
<dbReference type="GO" id="GO:0008273">
    <property type="term" value="F:calcium, potassium:sodium antiporter activity"/>
    <property type="evidence" value="ECO:0007669"/>
    <property type="project" value="TreeGrafter"/>
</dbReference>
<dbReference type="STRING" id="1891926.Fuma_04483"/>
<dbReference type="AlphaFoldDB" id="A0A1P8WLB3"/>
<dbReference type="InterPro" id="IPR004837">
    <property type="entry name" value="NaCa_Exmemb"/>
</dbReference>